<gene>
    <name evidence="1" type="ORF">Salat_1149100</name>
</gene>
<reference evidence="1" key="1">
    <citation type="submission" date="2020-06" db="EMBL/GenBank/DDBJ databases">
        <authorList>
            <person name="Li T."/>
            <person name="Hu X."/>
            <person name="Zhang T."/>
            <person name="Song X."/>
            <person name="Zhang H."/>
            <person name="Dai N."/>
            <person name="Sheng W."/>
            <person name="Hou X."/>
            <person name="Wei L."/>
        </authorList>
    </citation>
    <scope>NUCLEOTIDE SEQUENCE</scope>
    <source>
        <strain evidence="1">3651</strain>
        <tissue evidence="1">Leaf</tissue>
    </source>
</reference>
<dbReference type="Proteomes" id="UP001293254">
    <property type="component" value="Unassembled WGS sequence"/>
</dbReference>
<comment type="caution">
    <text evidence="1">The sequence shown here is derived from an EMBL/GenBank/DDBJ whole genome shotgun (WGS) entry which is preliminary data.</text>
</comment>
<dbReference type="EMBL" id="JACGWO010000004">
    <property type="protein sequence ID" value="KAK4428495.1"/>
    <property type="molecule type" value="Genomic_DNA"/>
</dbReference>
<accession>A0AAE2CNB8</accession>
<name>A0AAE2CNB8_9LAMI</name>
<dbReference type="AlphaFoldDB" id="A0AAE2CNB8"/>
<organism evidence="1 2">
    <name type="scientific">Sesamum alatum</name>
    <dbReference type="NCBI Taxonomy" id="300844"/>
    <lineage>
        <taxon>Eukaryota</taxon>
        <taxon>Viridiplantae</taxon>
        <taxon>Streptophyta</taxon>
        <taxon>Embryophyta</taxon>
        <taxon>Tracheophyta</taxon>
        <taxon>Spermatophyta</taxon>
        <taxon>Magnoliopsida</taxon>
        <taxon>eudicotyledons</taxon>
        <taxon>Gunneridae</taxon>
        <taxon>Pentapetalae</taxon>
        <taxon>asterids</taxon>
        <taxon>lamiids</taxon>
        <taxon>Lamiales</taxon>
        <taxon>Pedaliaceae</taxon>
        <taxon>Sesamum</taxon>
    </lineage>
</organism>
<protein>
    <submittedName>
        <fullName evidence="1">Retrovirus-related Pol polyprotein from transposon TNT 1-94</fullName>
    </submittedName>
</protein>
<evidence type="ECO:0000313" key="1">
    <source>
        <dbReference type="EMBL" id="KAK4428495.1"/>
    </source>
</evidence>
<reference evidence="1" key="2">
    <citation type="journal article" date="2024" name="Plant">
        <title>Genomic evolution and insights into agronomic trait innovations of Sesamum species.</title>
        <authorList>
            <person name="Miao H."/>
            <person name="Wang L."/>
            <person name="Qu L."/>
            <person name="Liu H."/>
            <person name="Sun Y."/>
            <person name="Le M."/>
            <person name="Wang Q."/>
            <person name="Wei S."/>
            <person name="Zheng Y."/>
            <person name="Lin W."/>
            <person name="Duan Y."/>
            <person name="Cao H."/>
            <person name="Xiong S."/>
            <person name="Wang X."/>
            <person name="Wei L."/>
            <person name="Li C."/>
            <person name="Ma Q."/>
            <person name="Ju M."/>
            <person name="Zhao R."/>
            <person name="Li G."/>
            <person name="Mu C."/>
            <person name="Tian Q."/>
            <person name="Mei H."/>
            <person name="Zhang T."/>
            <person name="Gao T."/>
            <person name="Zhang H."/>
        </authorList>
    </citation>
    <scope>NUCLEOTIDE SEQUENCE</scope>
    <source>
        <strain evidence="1">3651</strain>
    </source>
</reference>
<sequence length="104" mass="12067">MAMSSATFEVVKFDGTSNSELGKMRVKDLLARQGILKALRPQKPDSMDAEDWEELQKRASGTIWLYLTYEILYHVINLKSLDEVRKKLDIHFMSKSITNKLYLK</sequence>
<evidence type="ECO:0000313" key="2">
    <source>
        <dbReference type="Proteomes" id="UP001293254"/>
    </source>
</evidence>
<keyword evidence="2" id="KW-1185">Reference proteome</keyword>
<proteinExistence type="predicted"/>